<organism evidence="1 2">
    <name type="scientific">Lepidopterella palustris CBS 459.81</name>
    <dbReference type="NCBI Taxonomy" id="1314670"/>
    <lineage>
        <taxon>Eukaryota</taxon>
        <taxon>Fungi</taxon>
        <taxon>Dikarya</taxon>
        <taxon>Ascomycota</taxon>
        <taxon>Pezizomycotina</taxon>
        <taxon>Dothideomycetes</taxon>
        <taxon>Pleosporomycetidae</taxon>
        <taxon>Mytilinidiales</taxon>
        <taxon>Argynnaceae</taxon>
        <taxon>Lepidopterella</taxon>
    </lineage>
</organism>
<evidence type="ECO:0000313" key="1">
    <source>
        <dbReference type="EMBL" id="OCK74963.1"/>
    </source>
</evidence>
<protein>
    <recommendedName>
        <fullName evidence="3">Alpha/beta-hydrolase</fullName>
    </recommendedName>
</protein>
<dbReference type="OrthoDB" id="3844180at2759"/>
<dbReference type="InterPro" id="IPR029058">
    <property type="entry name" value="AB_hydrolase_fold"/>
</dbReference>
<evidence type="ECO:0000313" key="2">
    <source>
        <dbReference type="Proteomes" id="UP000250266"/>
    </source>
</evidence>
<proteinExistence type="predicted"/>
<name>A0A8E2E0E2_9PEZI</name>
<gene>
    <name evidence="1" type="ORF">K432DRAFT_429709</name>
</gene>
<dbReference type="Gene3D" id="3.40.50.1820">
    <property type="entry name" value="alpha/beta hydrolase"/>
    <property type="match status" value="1"/>
</dbReference>
<dbReference type="Proteomes" id="UP000250266">
    <property type="component" value="Unassembled WGS sequence"/>
</dbReference>
<sequence>MWSNTSKISGSHKTKSVQTVDLNLDVTKDISDFFGEKAHIAVTIHLPAPEKLSTNPIVCFAKPGGAYCRKYYTHDLPGPTKETQGAQAVWHAERGWIFVSVDHLGVGESSLHDGDKLTYTPVAAANHYAEQEVLARLAKGGVVEGYPKIEAPVTIGIGQSMGGCLTIIQQGRYHCYDGIAALGFSAVHTHVPTRPGELPMVAPWVSQSQHIPPAILNHRALEKYVGVMEPGANSGMSMAWCFHYDDVSPDLIVADFKRFNPNAMDAAGQRTGSENSLPWASLTAPVATAKSCLTPGAVAPEAAAIVSPVLVAVGERDVIADLKGEPRAYLSASSVDLFVCPRMGHMHNFAGTRELFWKRIETWAEWVRELKAWG</sequence>
<dbReference type="EMBL" id="KV745384">
    <property type="protein sequence ID" value="OCK74963.1"/>
    <property type="molecule type" value="Genomic_DNA"/>
</dbReference>
<keyword evidence="2" id="KW-1185">Reference proteome</keyword>
<dbReference type="SUPFAM" id="SSF53474">
    <property type="entry name" value="alpha/beta-Hydrolases"/>
    <property type="match status" value="1"/>
</dbReference>
<dbReference type="AlphaFoldDB" id="A0A8E2E0E2"/>
<evidence type="ECO:0008006" key="3">
    <source>
        <dbReference type="Google" id="ProtNLM"/>
    </source>
</evidence>
<reference evidence="1 2" key="1">
    <citation type="journal article" date="2016" name="Nat. Commun.">
        <title>Ectomycorrhizal ecology is imprinted in the genome of the dominant symbiotic fungus Cenococcum geophilum.</title>
        <authorList>
            <consortium name="DOE Joint Genome Institute"/>
            <person name="Peter M."/>
            <person name="Kohler A."/>
            <person name="Ohm R.A."/>
            <person name="Kuo A."/>
            <person name="Krutzmann J."/>
            <person name="Morin E."/>
            <person name="Arend M."/>
            <person name="Barry K.W."/>
            <person name="Binder M."/>
            <person name="Choi C."/>
            <person name="Clum A."/>
            <person name="Copeland A."/>
            <person name="Grisel N."/>
            <person name="Haridas S."/>
            <person name="Kipfer T."/>
            <person name="LaButti K."/>
            <person name="Lindquist E."/>
            <person name="Lipzen A."/>
            <person name="Maire R."/>
            <person name="Meier B."/>
            <person name="Mihaltcheva S."/>
            <person name="Molinier V."/>
            <person name="Murat C."/>
            <person name="Poggeler S."/>
            <person name="Quandt C.A."/>
            <person name="Sperisen C."/>
            <person name="Tritt A."/>
            <person name="Tisserant E."/>
            <person name="Crous P.W."/>
            <person name="Henrissat B."/>
            <person name="Nehls U."/>
            <person name="Egli S."/>
            <person name="Spatafora J.W."/>
            <person name="Grigoriev I.V."/>
            <person name="Martin F.M."/>
        </authorList>
    </citation>
    <scope>NUCLEOTIDE SEQUENCE [LARGE SCALE GENOMIC DNA]</scope>
    <source>
        <strain evidence="1 2">CBS 459.81</strain>
    </source>
</reference>
<accession>A0A8E2E0E2</accession>